<accession>A0A9Q9DXB8</accession>
<protein>
    <submittedName>
        <fullName evidence="1">Uncharacterized protein</fullName>
    </submittedName>
</protein>
<keyword evidence="2" id="KW-1185">Reference proteome</keyword>
<reference evidence="1" key="1">
    <citation type="submission" date="2021-12" db="EMBL/GenBank/DDBJ databases">
        <title>Curvularia clavata genome.</title>
        <authorList>
            <person name="Cao Y."/>
        </authorList>
    </citation>
    <scope>NUCLEOTIDE SEQUENCE</scope>
    <source>
        <strain evidence="1">Yc1106</strain>
    </source>
</reference>
<dbReference type="OrthoDB" id="3784785at2759"/>
<evidence type="ECO:0000313" key="2">
    <source>
        <dbReference type="Proteomes" id="UP001056012"/>
    </source>
</evidence>
<evidence type="ECO:0000313" key="1">
    <source>
        <dbReference type="EMBL" id="USP81790.1"/>
    </source>
</evidence>
<gene>
    <name evidence="1" type="ORF">yc1106_09064</name>
</gene>
<dbReference type="EMBL" id="CP089280">
    <property type="protein sequence ID" value="USP81790.1"/>
    <property type="molecule type" value="Genomic_DNA"/>
</dbReference>
<dbReference type="VEuPathDB" id="FungiDB:yc1106_09064"/>
<sequence>MANINAVIDAWLSAGQLPKVEKLVGQPTQFQVESFHLRKAKDGLLFPPDYTIDQRMMVSSKLTTKRVLDVDNDPAPAQHVANKARANEEHPTPPLYILEHLVREVLPAKCHYERVLTFYQEQLDNPAQTIKECKGLLPAWIYKFHKNGITRYSGVRKEYNDPALRLGIKVSDIRNGDELEGWYWYPANARLDRKYCGYTVYSLDVRD</sequence>
<dbReference type="AlphaFoldDB" id="A0A9Q9DXB8"/>
<name>A0A9Q9DXB8_CURCL</name>
<proteinExistence type="predicted"/>
<organism evidence="1 2">
    <name type="scientific">Curvularia clavata</name>
    <dbReference type="NCBI Taxonomy" id="95742"/>
    <lineage>
        <taxon>Eukaryota</taxon>
        <taxon>Fungi</taxon>
        <taxon>Dikarya</taxon>
        <taxon>Ascomycota</taxon>
        <taxon>Pezizomycotina</taxon>
        <taxon>Dothideomycetes</taxon>
        <taxon>Pleosporomycetidae</taxon>
        <taxon>Pleosporales</taxon>
        <taxon>Pleosporineae</taxon>
        <taxon>Pleosporaceae</taxon>
        <taxon>Curvularia</taxon>
    </lineage>
</organism>
<dbReference type="Proteomes" id="UP001056012">
    <property type="component" value="Chromosome 7"/>
</dbReference>